<evidence type="ECO:0000256" key="5">
    <source>
        <dbReference type="ARBA" id="ARBA00022843"/>
    </source>
</evidence>
<dbReference type="FunFam" id="1.20.1310.10:FF:000019">
    <property type="entry name" value="Cullin 1"/>
    <property type="match status" value="1"/>
</dbReference>
<evidence type="ECO:0000259" key="8">
    <source>
        <dbReference type="PROSITE" id="PS50069"/>
    </source>
</evidence>
<dbReference type="Proteomes" id="UP001328107">
    <property type="component" value="Unassembled WGS sequence"/>
</dbReference>
<dbReference type="GO" id="GO:0019005">
    <property type="term" value="C:SCF ubiquitin ligase complex"/>
    <property type="evidence" value="ECO:0007669"/>
    <property type="project" value="UniProtKB-ARBA"/>
</dbReference>
<dbReference type="FunFam" id="1.20.1310.10:FF:000011">
    <property type="entry name" value="Cullin 1"/>
    <property type="match status" value="1"/>
</dbReference>
<name>A0AAN4ZRE8_9BILA</name>
<dbReference type="GO" id="GO:0005634">
    <property type="term" value="C:nucleus"/>
    <property type="evidence" value="ECO:0007669"/>
    <property type="project" value="UniProtKB-ARBA"/>
</dbReference>
<dbReference type="InterPro" id="IPR016159">
    <property type="entry name" value="Cullin_repeat-like_dom_sf"/>
</dbReference>
<protein>
    <recommendedName>
        <fullName evidence="8">Cullin family profile domain-containing protein</fullName>
    </recommendedName>
</protein>
<dbReference type="PROSITE" id="PS50069">
    <property type="entry name" value="CULLIN_2"/>
    <property type="match status" value="1"/>
</dbReference>
<dbReference type="Gene3D" id="1.20.1310.10">
    <property type="entry name" value="Cullin Repeats"/>
    <property type="match status" value="4"/>
</dbReference>
<dbReference type="GO" id="GO:0006511">
    <property type="term" value="P:ubiquitin-dependent protein catabolic process"/>
    <property type="evidence" value="ECO:0007669"/>
    <property type="project" value="InterPro"/>
</dbReference>
<dbReference type="GO" id="GO:1902532">
    <property type="term" value="P:negative regulation of intracellular signal transduction"/>
    <property type="evidence" value="ECO:0007669"/>
    <property type="project" value="UniProtKB-ARBA"/>
</dbReference>
<evidence type="ECO:0000256" key="4">
    <source>
        <dbReference type="ARBA" id="ARBA00022786"/>
    </source>
</evidence>
<dbReference type="PROSITE" id="PS01256">
    <property type="entry name" value="CULLIN_1"/>
    <property type="match status" value="1"/>
</dbReference>
<dbReference type="SMART" id="SM00884">
    <property type="entry name" value="Cullin_Nedd8"/>
    <property type="match status" value="1"/>
</dbReference>
<dbReference type="InterPro" id="IPR059120">
    <property type="entry name" value="Cullin-like_AB"/>
</dbReference>
<keyword evidence="3" id="KW-1017">Isopeptide bond</keyword>
<dbReference type="PANTHER" id="PTHR11932">
    <property type="entry name" value="CULLIN"/>
    <property type="match status" value="1"/>
</dbReference>
<dbReference type="SMART" id="SM00182">
    <property type="entry name" value="CULLIN"/>
    <property type="match status" value="1"/>
</dbReference>
<dbReference type="InterPro" id="IPR019559">
    <property type="entry name" value="Cullin_neddylation_domain"/>
</dbReference>
<gene>
    <name evidence="9" type="ORF">PMAYCL1PPCAC_13856</name>
</gene>
<dbReference type="InterPro" id="IPR036388">
    <property type="entry name" value="WH-like_DNA-bd_sf"/>
</dbReference>
<reference evidence="10" key="1">
    <citation type="submission" date="2022-10" db="EMBL/GenBank/DDBJ databases">
        <title>Genome assembly of Pristionchus species.</title>
        <authorList>
            <person name="Yoshida K."/>
            <person name="Sommer R.J."/>
        </authorList>
    </citation>
    <scope>NUCLEOTIDE SEQUENCE [LARGE SCALE GENOMIC DNA]</scope>
    <source>
        <strain evidence="10">RS5460</strain>
    </source>
</reference>
<accession>A0AAN4ZRE8</accession>
<dbReference type="Pfam" id="PF26557">
    <property type="entry name" value="Cullin_AB"/>
    <property type="match status" value="1"/>
</dbReference>
<evidence type="ECO:0000256" key="3">
    <source>
        <dbReference type="ARBA" id="ARBA00022499"/>
    </source>
</evidence>
<evidence type="ECO:0000256" key="1">
    <source>
        <dbReference type="ARBA" id="ARBA00004906"/>
    </source>
</evidence>
<evidence type="ECO:0000256" key="6">
    <source>
        <dbReference type="PROSITE-ProRule" id="PRU00330"/>
    </source>
</evidence>
<dbReference type="Pfam" id="PF10557">
    <property type="entry name" value="Cullin_Nedd8"/>
    <property type="match status" value="1"/>
</dbReference>
<dbReference type="FunFam" id="1.20.1310.10:FF:000023">
    <property type="entry name" value="cullin-1"/>
    <property type="match status" value="1"/>
</dbReference>
<dbReference type="FunFam" id="1.20.1310.10:FF:000012">
    <property type="entry name" value="Cullin 2"/>
    <property type="match status" value="1"/>
</dbReference>
<comment type="similarity">
    <text evidence="2 6 7">Belongs to the cullin family.</text>
</comment>
<feature type="non-terminal residue" evidence="9">
    <location>
        <position position="1"/>
    </location>
</feature>
<keyword evidence="10" id="KW-1185">Reference proteome</keyword>
<dbReference type="FunFam" id="1.10.10.10:FF:000014">
    <property type="entry name" value="Cullin 1"/>
    <property type="match status" value="1"/>
</dbReference>
<keyword evidence="4" id="KW-0833">Ubl conjugation pathway</keyword>
<dbReference type="EMBL" id="BTRK01000003">
    <property type="protein sequence ID" value="GMR43661.1"/>
    <property type="molecule type" value="Genomic_DNA"/>
</dbReference>
<dbReference type="Gene3D" id="1.10.10.10">
    <property type="entry name" value="Winged helix-like DNA-binding domain superfamily/Winged helix DNA-binding domain"/>
    <property type="match status" value="1"/>
</dbReference>
<evidence type="ECO:0000313" key="10">
    <source>
        <dbReference type="Proteomes" id="UP001328107"/>
    </source>
</evidence>
<dbReference type="Pfam" id="PF00888">
    <property type="entry name" value="Cullin"/>
    <property type="match status" value="1"/>
</dbReference>
<evidence type="ECO:0000313" key="9">
    <source>
        <dbReference type="EMBL" id="GMR43661.1"/>
    </source>
</evidence>
<keyword evidence="5" id="KW-0832">Ubl conjugation</keyword>
<evidence type="ECO:0000256" key="2">
    <source>
        <dbReference type="ARBA" id="ARBA00006019"/>
    </source>
</evidence>
<feature type="domain" description="Cullin family profile" evidence="8">
    <location>
        <begin position="429"/>
        <end position="658"/>
    </location>
</feature>
<dbReference type="GO" id="GO:0010564">
    <property type="term" value="P:regulation of cell cycle process"/>
    <property type="evidence" value="ECO:0007669"/>
    <property type="project" value="UniProtKB-ARBA"/>
</dbReference>
<comment type="caution">
    <text evidence="9">The sequence shown here is derived from an EMBL/GenBank/DDBJ whole genome shotgun (WGS) entry which is preliminary data.</text>
</comment>
<dbReference type="InterPro" id="IPR036317">
    <property type="entry name" value="Cullin_homology_sf"/>
</dbReference>
<dbReference type="InterPro" id="IPR045093">
    <property type="entry name" value="Cullin"/>
</dbReference>
<dbReference type="AlphaFoldDB" id="A0AAN4ZRE8"/>
<dbReference type="InterPro" id="IPR001373">
    <property type="entry name" value="Cullin_N"/>
</dbReference>
<evidence type="ECO:0000256" key="7">
    <source>
        <dbReference type="RuleBase" id="RU003829"/>
    </source>
</evidence>
<proteinExistence type="inferred from homology"/>
<dbReference type="InterPro" id="IPR016158">
    <property type="entry name" value="Cullin_homology"/>
</dbReference>
<dbReference type="GO" id="GO:0031625">
    <property type="term" value="F:ubiquitin protein ligase binding"/>
    <property type="evidence" value="ECO:0007669"/>
    <property type="project" value="InterPro"/>
</dbReference>
<dbReference type="SUPFAM" id="SSF75632">
    <property type="entry name" value="Cullin homology domain"/>
    <property type="match status" value="1"/>
</dbReference>
<dbReference type="InterPro" id="IPR016157">
    <property type="entry name" value="Cullin_CS"/>
</dbReference>
<dbReference type="Gene3D" id="3.30.230.130">
    <property type="entry name" value="Cullin, Chain C, Domain 2"/>
    <property type="match status" value="1"/>
</dbReference>
<comment type="pathway">
    <text evidence="1">Protein modification; protein ubiquitination.</text>
</comment>
<dbReference type="GO" id="GO:0043066">
    <property type="term" value="P:negative regulation of apoptotic process"/>
    <property type="evidence" value="ECO:0007669"/>
    <property type="project" value="UniProtKB-ARBA"/>
</dbReference>
<organism evidence="9 10">
    <name type="scientific">Pristionchus mayeri</name>
    <dbReference type="NCBI Taxonomy" id="1317129"/>
    <lineage>
        <taxon>Eukaryota</taxon>
        <taxon>Metazoa</taxon>
        <taxon>Ecdysozoa</taxon>
        <taxon>Nematoda</taxon>
        <taxon>Chromadorea</taxon>
        <taxon>Rhabditida</taxon>
        <taxon>Rhabditina</taxon>
        <taxon>Diplogasteromorpha</taxon>
        <taxon>Diplogasteroidea</taxon>
        <taxon>Neodiplogasteridae</taxon>
        <taxon>Pristionchus</taxon>
    </lineage>
</organism>
<sequence length="787" mass="90129">NQRKANATIDEIWQDLEAGLQHIYRKEPMIPQRYMQLYTYVYDFCTAVSTHAGQGIPQQQQKNLIRGNNNNKKSANMQNETDFVGQELYNKLTNFIKNHVESILKESKTRTGVDQLRYFTTQWDQFTFCSRVVDGIFAYLNRHWIKRELENGNNNIYVIYTLALVTWKQTLREHMATSIVGGVLDLIEQERQGIAITSSLVKGVVDCLVELGIDEVVDSNNAAESTKAVNPKLRVYKKLFEDKFILATEAFYVCEAAAFLQGNPVPEYMKKAESRLNEEKFRCETYLHRSSLQPLERKCEEVLITAQLELFQTEFCVLLENDRDEDLGRMYSLCERVEGGLDELRKAMEAHVQKQGLNALEKVKEQANTDPKTFVLTLLEVHNRYSKLVEVHFKNEAGFVQALDKAATVFINKNCITHAEGSNAVSSSKCPDMLARYCDGLLRKSAKNSEDSEMEELLNQVMIIFKYLEDKDIFQRFYTKKFAHRLVGSLSASDEAEQSMIGKLKQMCGFEYTSKMQRMFTDTGLSRETSEKFSEKCSNSGKALGCNFNVMVLGANSWPSLGSSVPLNLPYTMSTCVSEFTSYYNEMHQGRKLTWIFSHSKGEVVASCFSKRYAFVAMTPQMAILLLFNSCTEMDGKTMLEGLQIKKEHAIPQLASLVKAEILQVKEGDVANLDETTKIALNLKFTNKKMKVDLTKFVARSEVKQEQQEVHQHVEENRKMVIQAAIVRIMKTRKTMAHSLLMTECINQLNSRFKPKVQMVKKCIDILIEKEYLARVDGQKDTYEYLA</sequence>
<dbReference type="SUPFAM" id="SSF74788">
    <property type="entry name" value="Cullin repeat-like"/>
    <property type="match status" value="1"/>
</dbReference>
<dbReference type="SUPFAM" id="SSF46785">
    <property type="entry name" value="Winged helix' DNA-binding domain"/>
    <property type="match status" value="1"/>
</dbReference>
<dbReference type="InterPro" id="IPR036390">
    <property type="entry name" value="WH_DNA-bd_sf"/>
</dbReference>